<evidence type="ECO:0000313" key="3">
    <source>
        <dbReference type="Proteomes" id="UP000815325"/>
    </source>
</evidence>
<feature type="compositionally biased region" description="Basic and acidic residues" evidence="1">
    <location>
        <begin position="23"/>
        <end position="37"/>
    </location>
</feature>
<sequence length="125" mass="13677">MEAEAQARKELEAIMGDSNQSENARRRAKEALRKQADEMAALQAQMDAESKEKESLEAKLAAMESKLLQGGVNLLDKVKGSYSASTSLTGISWMVSHHLKLVTVTCRKPAEALEQAKHSHAEKLA</sequence>
<protein>
    <submittedName>
        <fullName evidence="2">Uncharacterized protein</fullName>
    </submittedName>
</protein>
<feature type="compositionally biased region" description="Basic and acidic residues" evidence="1">
    <location>
        <begin position="1"/>
        <end position="12"/>
    </location>
</feature>
<reference evidence="2" key="1">
    <citation type="submission" date="2017-08" db="EMBL/GenBank/DDBJ databases">
        <authorList>
            <person name="Polle J.E."/>
            <person name="Barry K."/>
            <person name="Cushman J."/>
            <person name="Schmutz J."/>
            <person name="Tran D."/>
            <person name="Hathwaick L.T."/>
            <person name="Yim W.C."/>
            <person name="Jenkins J."/>
            <person name="Mckie-Krisberg Z.M."/>
            <person name="Prochnik S."/>
            <person name="Lindquist E."/>
            <person name="Dockter R.B."/>
            <person name="Adam C."/>
            <person name="Molina H."/>
            <person name="Bunkerborg J."/>
            <person name="Jin E."/>
            <person name="Buchheim M."/>
            <person name="Magnuson J."/>
        </authorList>
    </citation>
    <scope>NUCLEOTIDE SEQUENCE</scope>
    <source>
        <strain evidence="2">CCAP 19/18</strain>
    </source>
</reference>
<dbReference type="EMBL" id="MU069659">
    <property type="protein sequence ID" value="KAF5836467.1"/>
    <property type="molecule type" value="Genomic_DNA"/>
</dbReference>
<dbReference type="Proteomes" id="UP000815325">
    <property type="component" value="Unassembled WGS sequence"/>
</dbReference>
<keyword evidence="3" id="KW-1185">Reference proteome</keyword>
<gene>
    <name evidence="2" type="ORF">DUNSADRAFT_5914</name>
</gene>
<organism evidence="2 3">
    <name type="scientific">Dunaliella salina</name>
    <name type="common">Green alga</name>
    <name type="synonym">Protococcus salinus</name>
    <dbReference type="NCBI Taxonomy" id="3046"/>
    <lineage>
        <taxon>Eukaryota</taxon>
        <taxon>Viridiplantae</taxon>
        <taxon>Chlorophyta</taxon>
        <taxon>core chlorophytes</taxon>
        <taxon>Chlorophyceae</taxon>
        <taxon>CS clade</taxon>
        <taxon>Chlamydomonadales</taxon>
        <taxon>Dunaliellaceae</taxon>
        <taxon>Dunaliella</taxon>
    </lineage>
</organism>
<accession>A0ABQ7GPD9</accession>
<proteinExistence type="predicted"/>
<evidence type="ECO:0000313" key="2">
    <source>
        <dbReference type="EMBL" id="KAF5836467.1"/>
    </source>
</evidence>
<feature type="region of interest" description="Disordered" evidence="1">
    <location>
        <begin position="1"/>
        <end position="52"/>
    </location>
</feature>
<evidence type="ECO:0000256" key="1">
    <source>
        <dbReference type="SAM" id="MobiDB-lite"/>
    </source>
</evidence>
<comment type="caution">
    <text evidence="2">The sequence shown here is derived from an EMBL/GenBank/DDBJ whole genome shotgun (WGS) entry which is preliminary data.</text>
</comment>
<name>A0ABQ7GPD9_DUNSA</name>